<dbReference type="Pfam" id="PF04246">
    <property type="entry name" value="RseC_MucC"/>
    <property type="match status" value="1"/>
</dbReference>
<dbReference type="PIRSF" id="PIRSF004923">
    <property type="entry name" value="RseC"/>
    <property type="match status" value="1"/>
</dbReference>
<evidence type="ECO:0000313" key="3">
    <source>
        <dbReference type="Proteomes" id="UP000294575"/>
    </source>
</evidence>
<dbReference type="OrthoDB" id="9795854at2"/>
<comment type="caution">
    <text evidence="2">The sequence shown here is derived from an EMBL/GenBank/DDBJ whole genome shotgun (WGS) entry which is preliminary data.</text>
</comment>
<keyword evidence="1" id="KW-1133">Transmembrane helix</keyword>
<feature type="transmembrane region" description="Helical" evidence="1">
    <location>
        <begin position="106"/>
        <end position="124"/>
    </location>
</feature>
<dbReference type="InterPro" id="IPR007359">
    <property type="entry name" value="SigmaE_reg_RseC_MucC"/>
</dbReference>
<dbReference type="RefSeq" id="WP_101496895.1">
    <property type="nucleotide sequence ID" value="NZ_LNJZ01000007.1"/>
</dbReference>
<proteinExistence type="predicted"/>
<dbReference type="Proteomes" id="UP000294575">
    <property type="component" value="Unassembled WGS sequence"/>
</dbReference>
<organism evidence="2 3">
    <name type="scientific">Thiopseudomonas denitrificans</name>
    <dbReference type="NCBI Taxonomy" id="1501432"/>
    <lineage>
        <taxon>Bacteria</taxon>
        <taxon>Pseudomonadati</taxon>
        <taxon>Pseudomonadota</taxon>
        <taxon>Gammaproteobacteria</taxon>
        <taxon>Pseudomonadales</taxon>
        <taxon>Pseudomonadaceae</taxon>
        <taxon>Thiopseudomonas</taxon>
    </lineage>
</organism>
<dbReference type="PANTHER" id="PTHR35867">
    <property type="entry name" value="PROTEIN RSEC"/>
    <property type="match status" value="1"/>
</dbReference>
<accession>A0A4R6U1I8</accession>
<dbReference type="PANTHER" id="PTHR35867:SF1">
    <property type="entry name" value="PROTEIN RSEC"/>
    <property type="match status" value="1"/>
</dbReference>
<protein>
    <submittedName>
        <fullName evidence="2">RseC/MucC-like positive regulator of sigma(E)</fullName>
    </submittedName>
</protein>
<evidence type="ECO:0000256" key="1">
    <source>
        <dbReference type="SAM" id="Phobius"/>
    </source>
</evidence>
<keyword evidence="1" id="KW-0812">Transmembrane</keyword>
<keyword evidence="1" id="KW-0472">Membrane</keyword>
<name>A0A4R6U1I8_9GAMM</name>
<sequence length="156" mass="16477">MIEEQGQVMAVDGKQVRVAVSRQSACGSCKARAACGQGLMQSLQPGRCHEVVAWCEFPVRVGDRVVIGVTESLALRGAVLVYLLPLLALLAGALAADRLGLGEGGAIIAGLTGFAAAVFCLYLYNRSLAGKRDMLPLVVRVESSPAAQQDIIRWQP</sequence>
<dbReference type="EMBL" id="SNYK01000001">
    <property type="protein sequence ID" value="TDQ40200.1"/>
    <property type="molecule type" value="Genomic_DNA"/>
</dbReference>
<keyword evidence="3" id="KW-1185">Reference proteome</keyword>
<reference evidence="2 3" key="1">
    <citation type="submission" date="2019-03" db="EMBL/GenBank/DDBJ databases">
        <title>Genomic Encyclopedia of Type Strains, Phase IV (KMG-IV): sequencing the most valuable type-strain genomes for metagenomic binning, comparative biology and taxonomic classification.</title>
        <authorList>
            <person name="Goeker M."/>
        </authorList>
    </citation>
    <scope>NUCLEOTIDE SEQUENCE [LARGE SCALE GENOMIC DNA]</scope>
    <source>
        <strain evidence="2 3">DSM 28679</strain>
    </source>
</reference>
<feature type="transmembrane region" description="Helical" evidence="1">
    <location>
        <begin position="73"/>
        <end position="94"/>
    </location>
</feature>
<evidence type="ECO:0000313" key="2">
    <source>
        <dbReference type="EMBL" id="TDQ40200.1"/>
    </source>
</evidence>
<gene>
    <name evidence="2" type="ORF">DFQ45_101335</name>
</gene>
<dbReference type="InterPro" id="IPR026268">
    <property type="entry name" value="RseC"/>
</dbReference>
<dbReference type="AlphaFoldDB" id="A0A4R6U1I8"/>